<sequence length="62" mass="7757">MAYTKKAKRFLIDFRSLERRIYRIQFMYKSDMSVKEMVDKHAQNAAKHMNPFGYFHNRKYYR</sequence>
<comment type="caution">
    <text evidence="1">The sequence shown here is derived from an EMBL/GenBank/DDBJ whole genome shotgun (WGS) entry which is preliminary data.</text>
</comment>
<protein>
    <submittedName>
        <fullName evidence="1">Uncharacterized protein</fullName>
    </submittedName>
</protein>
<keyword evidence="2" id="KW-1185">Reference proteome</keyword>
<proteinExistence type="predicted"/>
<dbReference type="AlphaFoldDB" id="A0A552X108"/>
<dbReference type="RefSeq" id="WP_143235689.1">
    <property type="nucleotide sequence ID" value="NZ_VJWL01000002.1"/>
</dbReference>
<gene>
    <name evidence="1" type="ORF">FM042_06875</name>
</gene>
<organism evidence="1 2">
    <name type="scientific">Aliidiomarina halalkaliphila</name>
    <dbReference type="NCBI Taxonomy" id="2593535"/>
    <lineage>
        <taxon>Bacteria</taxon>
        <taxon>Pseudomonadati</taxon>
        <taxon>Pseudomonadota</taxon>
        <taxon>Gammaproteobacteria</taxon>
        <taxon>Alteromonadales</taxon>
        <taxon>Idiomarinaceae</taxon>
        <taxon>Aliidiomarina</taxon>
    </lineage>
</organism>
<evidence type="ECO:0000313" key="1">
    <source>
        <dbReference type="EMBL" id="TRW48704.1"/>
    </source>
</evidence>
<evidence type="ECO:0000313" key="2">
    <source>
        <dbReference type="Proteomes" id="UP000320359"/>
    </source>
</evidence>
<dbReference type="EMBL" id="VJWL01000002">
    <property type="protein sequence ID" value="TRW48704.1"/>
    <property type="molecule type" value="Genomic_DNA"/>
</dbReference>
<reference evidence="1 2" key="1">
    <citation type="submission" date="2019-07" db="EMBL/GenBank/DDBJ databases">
        <authorList>
            <person name="Yang M."/>
            <person name="Zhao D."/>
            <person name="Xiang H."/>
        </authorList>
    </citation>
    <scope>NUCLEOTIDE SEQUENCE [LARGE SCALE GENOMIC DNA]</scope>
    <source>
        <strain evidence="1 2">IM1326</strain>
    </source>
</reference>
<dbReference type="OrthoDB" id="9985872at2"/>
<dbReference type="Proteomes" id="UP000320359">
    <property type="component" value="Unassembled WGS sequence"/>
</dbReference>
<accession>A0A552X108</accession>
<name>A0A552X108_9GAMM</name>